<reference evidence="2" key="1">
    <citation type="submission" date="2020-03" db="EMBL/GenBank/DDBJ databases">
        <title>The deep terrestrial virosphere.</title>
        <authorList>
            <person name="Holmfeldt K."/>
            <person name="Nilsson E."/>
            <person name="Simone D."/>
            <person name="Lopez-Fernandez M."/>
            <person name="Wu X."/>
            <person name="de Brujin I."/>
            <person name="Lundin D."/>
            <person name="Andersson A."/>
            <person name="Bertilsson S."/>
            <person name="Dopson M."/>
        </authorList>
    </citation>
    <scope>NUCLEOTIDE SEQUENCE</scope>
    <source>
        <strain evidence="1">MM415A01300</strain>
        <strain evidence="2">MM415B04479</strain>
    </source>
</reference>
<organism evidence="2">
    <name type="scientific">viral metagenome</name>
    <dbReference type="NCBI Taxonomy" id="1070528"/>
    <lineage>
        <taxon>unclassified sequences</taxon>
        <taxon>metagenomes</taxon>
        <taxon>organismal metagenomes</taxon>
    </lineage>
</organism>
<dbReference type="AlphaFoldDB" id="A0A6M3LDD9"/>
<dbReference type="EMBL" id="MT142284">
    <property type="protein sequence ID" value="QJA77466.1"/>
    <property type="molecule type" value="Genomic_DNA"/>
</dbReference>
<accession>A0A6M3LDD9</accession>
<gene>
    <name evidence="1" type="ORF">MM415A01300_0011</name>
    <name evidence="2" type="ORF">MM415B04479_0002</name>
</gene>
<evidence type="ECO:0000313" key="1">
    <source>
        <dbReference type="EMBL" id="QJA77466.1"/>
    </source>
</evidence>
<name>A0A6M3LDD9_9ZZZZ</name>
<dbReference type="EMBL" id="MT143095">
    <property type="protein sequence ID" value="QJA92770.1"/>
    <property type="molecule type" value="Genomic_DNA"/>
</dbReference>
<evidence type="ECO:0000313" key="2">
    <source>
        <dbReference type="EMBL" id="QJA92770.1"/>
    </source>
</evidence>
<sequence>MSKPGVAWNKGKTSSVVLSKLKEFTITETSPGIYNVRGWFNSENSFFFGEFKEHEAAEDFLEKIHQMF</sequence>
<proteinExistence type="predicted"/>
<protein>
    <submittedName>
        <fullName evidence="2">Uncharacterized protein</fullName>
    </submittedName>
</protein>